<feature type="compositionally biased region" description="Polar residues" evidence="4">
    <location>
        <begin position="266"/>
        <end position="279"/>
    </location>
</feature>
<evidence type="ECO:0000256" key="3">
    <source>
        <dbReference type="RuleBase" id="RU000461"/>
    </source>
</evidence>
<sequence>MFGHTASQTKENSDKAKDTDRATTGVLLPEFIKFETFFPKFVSKSISSKLQTEARRIKRVFWDAFSLDKLRNRDNVSVFIQESQQTLTQEGVSDSTIEKAMFAFLFASQSNVPPPAFWLLLHLMKDPEAMNALRREAEKVVKESGRRRPNLDTPPLAVHTDPEVHPDPHTFKYDRFLNPDGTKKKDFYKKGKRVKYYTAPWGGGLPMCPGRFFAINELKQFVFHMLVYFDFELLNPDEKIPSYKRPVCPGTVVGIWRCPLGVGWSSPSPEATPASCTQTDETRDADKCPDFTAPPTAAPVCAGLRSG</sequence>
<keyword evidence="3" id="KW-0408">Iron</keyword>
<feature type="region of interest" description="Disordered" evidence="4">
    <location>
        <begin position="266"/>
        <end position="291"/>
    </location>
</feature>
<evidence type="ECO:0000256" key="4">
    <source>
        <dbReference type="SAM" id="MobiDB-lite"/>
    </source>
</evidence>
<evidence type="ECO:0000313" key="5">
    <source>
        <dbReference type="EMBL" id="KAK7890912.1"/>
    </source>
</evidence>
<reference evidence="6" key="1">
    <citation type="submission" date="2024-04" db="EMBL/GenBank/DDBJ databases">
        <title>Salinicola lusitanus LLJ914,a marine bacterium isolated from the Okinawa Trough.</title>
        <authorList>
            <person name="Li J."/>
        </authorList>
    </citation>
    <scope>NUCLEOTIDE SEQUENCE [LARGE SCALE GENOMIC DNA]</scope>
</reference>
<organism evidence="5 6">
    <name type="scientific">Mugilogobius chulae</name>
    <name type="common">yellowstripe goby</name>
    <dbReference type="NCBI Taxonomy" id="88201"/>
    <lineage>
        <taxon>Eukaryota</taxon>
        <taxon>Metazoa</taxon>
        <taxon>Chordata</taxon>
        <taxon>Craniata</taxon>
        <taxon>Vertebrata</taxon>
        <taxon>Euteleostomi</taxon>
        <taxon>Actinopterygii</taxon>
        <taxon>Neopterygii</taxon>
        <taxon>Teleostei</taxon>
        <taxon>Neoteleostei</taxon>
        <taxon>Acanthomorphata</taxon>
        <taxon>Gobiaria</taxon>
        <taxon>Gobiiformes</taxon>
        <taxon>Gobioidei</taxon>
        <taxon>Gobiidae</taxon>
        <taxon>Gobionellinae</taxon>
        <taxon>Mugilogobius</taxon>
    </lineage>
</organism>
<dbReference type="GO" id="GO:0020037">
    <property type="term" value="F:heme binding"/>
    <property type="evidence" value="ECO:0007669"/>
    <property type="project" value="InterPro"/>
</dbReference>
<dbReference type="GO" id="GO:0005506">
    <property type="term" value="F:iron ion binding"/>
    <property type="evidence" value="ECO:0007669"/>
    <property type="project" value="InterPro"/>
</dbReference>
<comment type="similarity">
    <text evidence="1 3">Belongs to the cytochrome P450 family.</text>
</comment>
<accession>A0AAW0NEU6</accession>
<keyword evidence="6" id="KW-1185">Reference proteome</keyword>
<feature type="compositionally biased region" description="Basic and acidic residues" evidence="4">
    <location>
        <begin position="280"/>
        <end position="289"/>
    </location>
</feature>
<feature type="compositionally biased region" description="Basic and acidic residues" evidence="4">
    <location>
        <begin position="141"/>
        <end position="150"/>
    </location>
</feature>
<proteinExistence type="inferred from homology"/>
<dbReference type="Gene3D" id="1.10.630.10">
    <property type="entry name" value="Cytochrome P450"/>
    <property type="match status" value="2"/>
</dbReference>
<dbReference type="PANTHER" id="PTHR24306">
    <property type="match status" value="1"/>
</dbReference>
<dbReference type="AlphaFoldDB" id="A0AAW0NEU6"/>
<keyword evidence="3" id="KW-0560">Oxidoreductase</keyword>
<name>A0AAW0NEU6_9GOBI</name>
<feature type="region of interest" description="Disordered" evidence="4">
    <location>
        <begin position="141"/>
        <end position="164"/>
    </location>
</feature>
<dbReference type="GO" id="GO:0008397">
    <property type="term" value="F:sterol 12-alpha-hydroxylase activity"/>
    <property type="evidence" value="ECO:0007669"/>
    <property type="project" value="TreeGrafter"/>
</dbReference>
<dbReference type="Pfam" id="PF00067">
    <property type="entry name" value="p450"/>
    <property type="match status" value="2"/>
</dbReference>
<dbReference type="InterPro" id="IPR017972">
    <property type="entry name" value="Cyt_P450_CS"/>
</dbReference>
<keyword evidence="3" id="KW-0479">Metal-binding</keyword>
<dbReference type="SUPFAM" id="SSF48264">
    <property type="entry name" value="Cytochrome P450"/>
    <property type="match status" value="1"/>
</dbReference>
<evidence type="ECO:0000313" key="6">
    <source>
        <dbReference type="Proteomes" id="UP001460270"/>
    </source>
</evidence>
<evidence type="ECO:0000256" key="1">
    <source>
        <dbReference type="ARBA" id="ARBA00010617"/>
    </source>
</evidence>
<dbReference type="PROSITE" id="PS00086">
    <property type="entry name" value="CYTOCHROME_P450"/>
    <property type="match status" value="1"/>
</dbReference>
<keyword evidence="3" id="KW-0503">Monooxygenase</keyword>
<dbReference type="Proteomes" id="UP001460270">
    <property type="component" value="Unassembled WGS sequence"/>
</dbReference>
<dbReference type="InterPro" id="IPR036396">
    <property type="entry name" value="Cyt_P450_sf"/>
</dbReference>
<dbReference type="EMBL" id="JBBPFD010000017">
    <property type="protein sequence ID" value="KAK7890912.1"/>
    <property type="molecule type" value="Genomic_DNA"/>
</dbReference>
<protein>
    <submittedName>
        <fullName evidence="5">Uncharacterized protein</fullName>
    </submittedName>
</protein>
<dbReference type="InterPro" id="IPR001128">
    <property type="entry name" value="Cyt_P450"/>
</dbReference>
<comment type="caution">
    <text evidence="5">The sequence shown here is derived from an EMBL/GenBank/DDBJ whole genome shotgun (WGS) entry which is preliminary data.</text>
</comment>
<keyword evidence="2 3" id="KW-0349">Heme</keyword>
<evidence type="ECO:0000256" key="2">
    <source>
        <dbReference type="ARBA" id="ARBA00022617"/>
    </source>
</evidence>
<gene>
    <name evidence="5" type="ORF">WMY93_022875</name>
</gene>
<dbReference type="PANTHER" id="PTHR24306:SF0">
    <property type="entry name" value="7-ALPHA-HYDROXYCHOLEST-4-EN-3-ONE 12-ALPHA-HYDROXYLASE"/>
    <property type="match status" value="1"/>
</dbReference>